<dbReference type="InterPro" id="IPR036291">
    <property type="entry name" value="NAD(P)-bd_dom_sf"/>
</dbReference>
<dbReference type="FunFam" id="3.40.50.720:FF:000121">
    <property type="entry name" value="Prostaglandin reductase 2"/>
    <property type="match status" value="1"/>
</dbReference>
<evidence type="ECO:0000259" key="2">
    <source>
        <dbReference type="SMART" id="SM00829"/>
    </source>
</evidence>
<name>A0A9P3LWW8_9FUNG</name>
<dbReference type="SUPFAM" id="SSF50129">
    <property type="entry name" value="GroES-like"/>
    <property type="match status" value="1"/>
</dbReference>
<dbReference type="InterPro" id="IPR041694">
    <property type="entry name" value="ADH_N_2"/>
</dbReference>
<dbReference type="AlphaFoldDB" id="A0A9P3LWW8"/>
<dbReference type="Gene3D" id="3.40.50.720">
    <property type="entry name" value="NAD(P)-binding Rossmann-like Domain"/>
    <property type="match status" value="1"/>
</dbReference>
<evidence type="ECO:0000256" key="1">
    <source>
        <dbReference type="ARBA" id="ARBA00023002"/>
    </source>
</evidence>
<dbReference type="CDD" id="cd05288">
    <property type="entry name" value="PGDH"/>
    <property type="match status" value="1"/>
</dbReference>
<evidence type="ECO:0000313" key="3">
    <source>
        <dbReference type="EMBL" id="GJJ73507.1"/>
    </source>
</evidence>
<dbReference type="EMBL" id="BQFW01000008">
    <property type="protein sequence ID" value="GJJ73507.1"/>
    <property type="molecule type" value="Genomic_DNA"/>
</dbReference>
<protein>
    <recommendedName>
        <fullName evidence="2">Enoyl reductase (ER) domain-containing protein</fullName>
    </recommendedName>
</protein>
<sequence length="346" mass="37753">MVTTSNKTVVFRKTPSEYPVAGEHLDVETRELVTDLKENEVLTRNLFLSADPYLRGRMRPSPSYIPGYVIGSPLDSYGVAEVVSSKNPAYPVGTIIYGTVRWEEYSVISADRISSFEILPKARELASRIPLSNYVGVAGMPGQTAYSSLKAVAKPKAGETIYISAASGAVGQLVGQLAKLQGLRVVGSAGSDAKVEYLLKELKFDAAFNYKNGSVLESLREAAPEGIDIYYDNVGAEHLEAALEVLNKYGRVVACGQIADYNTKTPYGVKNLMYIVAKSLRVEGFLVTDYTRERKDFLNEISQSILNGDIIYKEDITDGLDKAPEALIGIFHGKNFGKAVIKIADL</sequence>
<evidence type="ECO:0000313" key="4">
    <source>
        <dbReference type="Proteomes" id="UP000827284"/>
    </source>
</evidence>
<dbReference type="InterPro" id="IPR013149">
    <property type="entry name" value="ADH-like_C"/>
</dbReference>
<keyword evidence="4" id="KW-1185">Reference proteome</keyword>
<comment type="caution">
    <text evidence="3">The sequence shown here is derived from an EMBL/GenBank/DDBJ whole genome shotgun (WGS) entry which is preliminary data.</text>
</comment>
<dbReference type="Pfam" id="PF00107">
    <property type="entry name" value="ADH_zinc_N"/>
    <property type="match status" value="1"/>
</dbReference>
<dbReference type="Pfam" id="PF16884">
    <property type="entry name" value="ADH_N_2"/>
    <property type="match status" value="1"/>
</dbReference>
<dbReference type="PANTHER" id="PTHR43205:SF7">
    <property type="entry name" value="PROSTAGLANDIN REDUCTASE 1"/>
    <property type="match status" value="1"/>
</dbReference>
<dbReference type="SUPFAM" id="SSF51735">
    <property type="entry name" value="NAD(P)-binding Rossmann-fold domains"/>
    <property type="match status" value="1"/>
</dbReference>
<dbReference type="GO" id="GO:0016628">
    <property type="term" value="F:oxidoreductase activity, acting on the CH-CH group of donors, NAD or NADP as acceptor"/>
    <property type="evidence" value="ECO:0007669"/>
    <property type="project" value="InterPro"/>
</dbReference>
<organism evidence="3 4">
    <name type="scientific">Entomortierella parvispora</name>
    <dbReference type="NCBI Taxonomy" id="205924"/>
    <lineage>
        <taxon>Eukaryota</taxon>
        <taxon>Fungi</taxon>
        <taxon>Fungi incertae sedis</taxon>
        <taxon>Mucoromycota</taxon>
        <taxon>Mortierellomycotina</taxon>
        <taxon>Mortierellomycetes</taxon>
        <taxon>Mortierellales</taxon>
        <taxon>Mortierellaceae</taxon>
        <taxon>Entomortierella</taxon>
    </lineage>
</organism>
<gene>
    <name evidence="3" type="ORF">EMPS_05865</name>
</gene>
<feature type="domain" description="Enoyl reductase (ER)" evidence="2">
    <location>
        <begin position="22"/>
        <end position="341"/>
    </location>
</feature>
<reference evidence="3" key="1">
    <citation type="submission" date="2021-11" db="EMBL/GenBank/DDBJ databases">
        <authorList>
            <person name="Herlambang A."/>
            <person name="Guo Y."/>
            <person name="Takashima Y."/>
            <person name="Nishizawa T."/>
        </authorList>
    </citation>
    <scope>NUCLEOTIDE SEQUENCE</scope>
    <source>
        <strain evidence="3">E1425</strain>
    </source>
</reference>
<proteinExistence type="predicted"/>
<dbReference type="SMART" id="SM00829">
    <property type="entry name" value="PKS_ER"/>
    <property type="match status" value="1"/>
</dbReference>
<dbReference type="InterPro" id="IPR020843">
    <property type="entry name" value="ER"/>
</dbReference>
<keyword evidence="1" id="KW-0560">Oxidoreductase</keyword>
<accession>A0A9P3LWW8</accession>
<dbReference type="PANTHER" id="PTHR43205">
    <property type="entry name" value="PROSTAGLANDIN REDUCTASE"/>
    <property type="match status" value="1"/>
</dbReference>
<dbReference type="Proteomes" id="UP000827284">
    <property type="component" value="Unassembled WGS sequence"/>
</dbReference>
<dbReference type="InterPro" id="IPR045010">
    <property type="entry name" value="MDR_fam"/>
</dbReference>
<dbReference type="Gene3D" id="3.90.180.10">
    <property type="entry name" value="Medium-chain alcohol dehydrogenases, catalytic domain"/>
    <property type="match status" value="1"/>
</dbReference>
<dbReference type="InterPro" id="IPR011032">
    <property type="entry name" value="GroES-like_sf"/>
</dbReference>
<dbReference type="OrthoDB" id="809632at2759"/>
<reference evidence="3" key="2">
    <citation type="journal article" date="2022" name="Microbiol. Resour. Announc.">
        <title>Whole-Genome Sequence of Entomortierella parvispora E1425, a Mucoromycotan Fungus Associated with Burkholderiaceae-Related Endosymbiotic Bacteria.</title>
        <authorList>
            <person name="Herlambang A."/>
            <person name="Guo Y."/>
            <person name="Takashima Y."/>
            <person name="Narisawa K."/>
            <person name="Ohta H."/>
            <person name="Nishizawa T."/>
        </authorList>
    </citation>
    <scope>NUCLEOTIDE SEQUENCE</scope>
    <source>
        <strain evidence="3">E1425</strain>
    </source>
</reference>